<keyword evidence="1" id="KW-0812">Transmembrane</keyword>
<evidence type="ECO:0000313" key="3">
    <source>
        <dbReference type="Proteomes" id="UP001054945"/>
    </source>
</evidence>
<comment type="caution">
    <text evidence="2">The sequence shown here is derived from an EMBL/GenBank/DDBJ whole genome shotgun (WGS) entry which is preliminary data.</text>
</comment>
<dbReference type="Proteomes" id="UP001054945">
    <property type="component" value="Unassembled WGS sequence"/>
</dbReference>
<gene>
    <name evidence="2" type="ORF">CEXT_225231</name>
</gene>
<sequence length="123" mass="15117">MQHKNVLSFNTGKKFKWWDHLTLIVKAVLYIRDVITQSRTVRRDFSDFRIIMKEDIDFQGWNLRRNEEEAAYERAIKTLRTKEKKNDDHHCIWKRLMYLSGFLHVLLNLFWFLIGRDCYYICL</sequence>
<evidence type="ECO:0000256" key="1">
    <source>
        <dbReference type="SAM" id="Phobius"/>
    </source>
</evidence>
<keyword evidence="3" id="KW-1185">Reference proteome</keyword>
<keyword evidence="1" id="KW-1133">Transmembrane helix</keyword>
<reference evidence="2 3" key="1">
    <citation type="submission" date="2021-06" db="EMBL/GenBank/DDBJ databases">
        <title>Caerostris extrusa draft genome.</title>
        <authorList>
            <person name="Kono N."/>
            <person name="Arakawa K."/>
        </authorList>
    </citation>
    <scope>NUCLEOTIDE SEQUENCE [LARGE SCALE GENOMIC DNA]</scope>
</reference>
<evidence type="ECO:0000313" key="2">
    <source>
        <dbReference type="EMBL" id="GIY94771.1"/>
    </source>
</evidence>
<protein>
    <submittedName>
        <fullName evidence="2">Uncharacterized protein</fullName>
    </submittedName>
</protein>
<accession>A0AAV4XLF5</accession>
<keyword evidence="1" id="KW-0472">Membrane</keyword>
<dbReference type="EMBL" id="BPLR01017820">
    <property type="protein sequence ID" value="GIY94771.1"/>
    <property type="molecule type" value="Genomic_DNA"/>
</dbReference>
<proteinExistence type="predicted"/>
<feature type="transmembrane region" description="Helical" evidence="1">
    <location>
        <begin position="96"/>
        <end position="114"/>
    </location>
</feature>
<dbReference type="AlphaFoldDB" id="A0AAV4XLF5"/>
<organism evidence="2 3">
    <name type="scientific">Caerostris extrusa</name>
    <name type="common">Bark spider</name>
    <name type="synonym">Caerostris bankana</name>
    <dbReference type="NCBI Taxonomy" id="172846"/>
    <lineage>
        <taxon>Eukaryota</taxon>
        <taxon>Metazoa</taxon>
        <taxon>Ecdysozoa</taxon>
        <taxon>Arthropoda</taxon>
        <taxon>Chelicerata</taxon>
        <taxon>Arachnida</taxon>
        <taxon>Araneae</taxon>
        <taxon>Araneomorphae</taxon>
        <taxon>Entelegynae</taxon>
        <taxon>Araneoidea</taxon>
        <taxon>Araneidae</taxon>
        <taxon>Caerostris</taxon>
    </lineage>
</organism>
<name>A0AAV4XLF5_CAEEX</name>